<feature type="active site" description="Proton acceptor" evidence="5">
    <location>
        <position position="62"/>
    </location>
</feature>
<proteinExistence type="inferred from homology"/>
<evidence type="ECO:0000256" key="7">
    <source>
        <dbReference type="RuleBase" id="RU364069"/>
    </source>
</evidence>
<sequence>MIFTETPLKGAFVIEINKIGDERGFFGRSWCKKEMQEAGLNSEIAQINTSLSRQKGTLRGLHFQIAPYQESKMIRCTKGAIFDMIVDIRPESSSFLQWYGVELTESNHKALYSPEGFAQGFITLVDDTEITYFTNEFYAPGKDRGLRYNDSQVGIKLPIDPVVIADKDMSWPDFTLDMLT</sequence>
<evidence type="ECO:0000256" key="5">
    <source>
        <dbReference type="PIRSR" id="PIRSR600888-1"/>
    </source>
</evidence>
<evidence type="ECO:0000313" key="8">
    <source>
        <dbReference type="EMBL" id="SEA44808.1"/>
    </source>
</evidence>
<comment type="function">
    <text evidence="2 7">Catalyzes the epimerization of the C3' and C5'positions of dTDP-6-deoxy-D-xylo-4-hexulose, forming dTDP-6-deoxy-L-lyxo-4-hexulose.</text>
</comment>
<evidence type="ECO:0000256" key="2">
    <source>
        <dbReference type="ARBA" id="ARBA00001997"/>
    </source>
</evidence>
<dbReference type="NCBIfam" id="TIGR01221">
    <property type="entry name" value="rmlC"/>
    <property type="match status" value="1"/>
</dbReference>
<evidence type="ECO:0000313" key="9">
    <source>
        <dbReference type="Proteomes" id="UP000199409"/>
    </source>
</evidence>
<dbReference type="EC" id="5.1.3.13" evidence="3 7"/>
<dbReference type="InterPro" id="IPR000888">
    <property type="entry name" value="RmlC-like"/>
</dbReference>
<dbReference type="PANTHER" id="PTHR21047:SF2">
    <property type="entry name" value="THYMIDINE DIPHOSPHO-4-KETO-RHAMNOSE 3,5-EPIMERASE"/>
    <property type="match status" value="1"/>
</dbReference>
<dbReference type="GO" id="GO:0019305">
    <property type="term" value="P:dTDP-rhamnose biosynthetic process"/>
    <property type="evidence" value="ECO:0007669"/>
    <property type="project" value="UniProtKB-UniRule"/>
</dbReference>
<keyword evidence="9" id="KW-1185">Reference proteome</keyword>
<dbReference type="Gene3D" id="2.60.120.10">
    <property type="entry name" value="Jelly Rolls"/>
    <property type="match status" value="1"/>
</dbReference>
<accession>A0A1H4BA09</accession>
<dbReference type="GO" id="GO:0000271">
    <property type="term" value="P:polysaccharide biosynthetic process"/>
    <property type="evidence" value="ECO:0007669"/>
    <property type="project" value="TreeGrafter"/>
</dbReference>
<comment type="similarity">
    <text evidence="7">Belongs to the dTDP-4-dehydrorhamnose 3,5-epimerase family.</text>
</comment>
<dbReference type="GO" id="GO:0005829">
    <property type="term" value="C:cytosol"/>
    <property type="evidence" value="ECO:0007669"/>
    <property type="project" value="TreeGrafter"/>
</dbReference>
<dbReference type="CDD" id="cd00438">
    <property type="entry name" value="cupin_RmlC"/>
    <property type="match status" value="1"/>
</dbReference>
<dbReference type="Proteomes" id="UP000199409">
    <property type="component" value="Unassembled WGS sequence"/>
</dbReference>
<dbReference type="STRING" id="37625.SAMN05660420_02091"/>
<evidence type="ECO:0000256" key="3">
    <source>
        <dbReference type="ARBA" id="ARBA00012098"/>
    </source>
</evidence>
<dbReference type="EMBL" id="FNQN01000006">
    <property type="protein sequence ID" value="SEA44808.1"/>
    <property type="molecule type" value="Genomic_DNA"/>
</dbReference>
<dbReference type="AlphaFoldDB" id="A0A1H4BA09"/>
<reference evidence="8 9" key="1">
    <citation type="submission" date="2016-10" db="EMBL/GenBank/DDBJ databases">
        <authorList>
            <person name="de Groot N.N."/>
        </authorList>
    </citation>
    <scope>NUCLEOTIDE SEQUENCE [LARGE SCALE GENOMIC DNA]</scope>
    <source>
        <strain evidence="8 9">DSM 7343</strain>
    </source>
</reference>
<protein>
    <recommendedName>
        <fullName evidence="4 7">dTDP-4-dehydrorhamnose 3,5-epimerase</fullName>
        <ecNumber evidence="3 7">5.1.3.13</ecNumber>
    </recommendedName>
    <alternativeName>
        <fullName evidence="7">Thymidine diphospho-4-keto-rhamnose 3,5-epimerase</fullName>
    </alternativeName>
</protein>
<dbReference type="RefSeq" id="WP_092347887.1">
    <property type="nucleotide sequence ID" value="NZ_FNQN01000006.1"/>
</dbReference>
<dbReference type="InterPro" id="IPR014710">
    <property type="entry name" value="RmlC-like_jellyroll"/>
</dbReference>
<feature type="site" description="Participates in a stacking interaction with the thymidine ring of dTDP-4-oxo-6-deoxyglucose" evidence="6">
    <location>
        <position position="138"/>
    </location>
</feature>
<organism evidence="8 9">
    <name type="scientific">Desulfuromusa kysingii</name>
    <dbReference type="NCBI Taxonomy" id="37625"/>
    <lineage>
        <taxon>Bacteria</taxon>
        <taxon>Pseudomonadati</taxon>
        <taxon>Thermodesulfobacteriota</taxon>
        <taxon>Desulfuromonadia</taxon>
        <taxon>Desulfuromonadales</taxon>
        <taxon>Geopsychrobacteraceae</taxon>
        <taxon>Desulfuromusa</taxon>
    </lineage>
</organism>
<keyword evidence="7" id="KW-0413">Isomerase</keyword>
<evidence type="ECO:0000256" key="6">
    <source>
        <dbReference type="PIRSR" id="PIRSR600888-3"/>
    </source>
</evidence>
<feature type="active site" description="Proton donor" evidence="5">
    <location>
        <position position="132"/>
    </location>
</feature>
<comment type="pathway">
    <text evidence="7">Carbohydrate biosynthesis; dTDP-L-rhamnose biosynthesis.</text>
</comment>
<dbReference type="InterPro" id="IPR011051">
    <property type="entry name" value="RmlC_Cupin_sf"/>
</dbReference>
<comment type="catalytic activity">
    <reaction evidence="1 7">
        <text>dTDP-4-dehydro-6-deoxy-alpha-D-glucose = dTDP-4-dehydro-beta-L-rhamnose</text>
        <dbReference type="Rhea" id="RHEA:16969"/>
        <dbReference type="ChEBI" id="CHEBI:57649"/>
        <dbReference type="ChEBI" id="CHEBI:62830"/>
        <dbReference type="EC" id="5.1.3.13"/>
    </reaction>
</comment>
<dbReference type="SUPFAM" id="SSF51182">
    <property type="entry name" value="RmlC-like cupins"/>
    <property type="match status" value="1"/>
</dbReference>
<dbReference type="PANTHER" id="PTHR21047">
    <property type="entry name" value="DTDP-6-DEOXY-D-GLUCOSE-3,5 EPIMERASE"/>
    <property type="match status" value="1"/>
</dbReference>
<name>A0A1H4BA09_9BACT</name>
<evidence type="ECO:0000256" key="4">
    <source>
        <dbReference type="ARBA" id="ARBA00019595"/>
    </source>
</evidence>
<dbReference type="GO" id="GO:0008830">
    <property type="term" value="F:dTDP-4-dehydrorhamnose 3,5-epimerase activity"/>
    <property type="evidence" value="ECO:0007669"/>
    <property type="project" value="UniProtKB-UniRule"/>
</dbReference>
<evidence type="ECO:0000256" key="1">
    <source>
        <dbReference type="ARBA" id="ARBA00001298"/>
    </source>
</evidence>
<dbReference type="UniPathway" id="UPA00124"/>
<dbReference type="Pfam" id="PF00908">
    <property type="entry name" value="dTDP_sugar_isom"/>
    <property type="match status" value="1"/>
</dbReference>
<dbReference type="OrthoDB" id="9800680at2"/>
<gene>
    <name evidence="8" type="ORF">SAMN05660420_02091</name>
</gene>
<comment type="subunit">
    <text evidence="7">Homodimer.</text>
</comment>